<evidence type="ECO:0000256" key="1">
    <source>
        <dbReference type="SAM" id="MobiDB-lite"/>
    </source>
</evidence>
<name>A0ABR3ESM8_9AGAR</name>
<reference evidence="2 3" key="1">
    <citation type="submission" date="2024-02" db="EMBL/GenBank/DDBJ databases">
        <title>A draft genome for the cacao thread blight pathogen Marasmius crinis-equi.</title>
        <authorList>
            <person name="Cohen S.P."/>
            <person name="Baruah I.K."/>
            <person name="Amoako-Attah I."/>
            <person name="Bukari Y."/>
            <person name="Meinhardt L.W."/>
            <person name="Bailey B.A."/>
        </authorList>
    </citation>
    <scope>NUCLEOTIDE SEQUENCE [LARGE SCALE GENOMIC DNA]</scope>
    <source>
        <strain evidence="2 3">GH-76</strain>
    </source>
</reference>
<evidence type="ECO:0000313" key="2">
    <source>
        <dbReference type="EMBL" id="KAL0565899.1"/>
    </source>
</evidence>
<gene>
    <name evidence="2" type="ORF">V5O48_016117</name>
</gene>
<evidence type="ECO:0000313" key="3">
    <source>
        <dbReference type="Proteomes" id="UP001465976"/>
    </source>
</evidence>
<feature type="compositionally biased region" description="Low complexity" evidence="1">
    <location>
        <begin position="354"/>
        <end position="365"/>
    </location>
</feature>
<feature type="compositionally biased region" description="Pro residues" evidence="1">
    <location>
        <begin position="340"/>
        <end position="353"/>
    </location>
</feature>
<accession>A0ABR3ESM8</accession>
<feature type="region of interest" description="Disordered" evidence="1">
    <location>
        <begin position="274"/>
        <end position="365"/>
    </location>
</feature>
<proteinExistence type="predicted"/>
<keyword evidence="3" id="KW-1185">Reference proteome</keyword>
<dbReference type="Proteomes" id="UP001465976">
    <property type="component" value="Unassembled WGS sequence"/>
</dbReference>
<sequence>MESTYGMKQHYFADMFYQGGVCLIKEQNDDNCFNAYKSVRAHERKEAGETPLHLTELQELIKDGYKALTSPQQDIKKKIVQVALGLEQIVGIIQGLKTCLGVEAMLLMTKNRQEPFMQPQWFTTDPRIHDYMSFLLRGWDPVEIGHKFEGFAIAGCDAIKLIKSQKDQAEAAKRLTPRLVQKALDGACGTQGQAMHYEKFDTLITATYKVKCEGWPKGLKFQCPSDFGGSLEPLIRLHNAWATKTAYFRKMDDEEFQQWEIKHAEEYVPKEWKKRSNAGIPRKNKDKQQAKDDEDEQDSEDEMAVNPKQSPEIDEAVGSSKSSKSAAIDQIYIATETKQAPPPKPTTPAPPKPTKSASQSKQARN</sequence>
<protein>
    <submittedName>
        <fullName evidence="2">Uncharacterized protein</fullName>
    </submittedName>
</protein>
<organism evidence="2 3">
    <name type="scientific">Marasmius crinis-equi</name>
    <dbReference type="NCBI Taxonomy" id="585013"/>
    <lineage>
        <taxon>Eukaryota</taxon>
        <taxon>Fungi</taxon>
        <taxon>Dikarya</taxon>
        <taxon>Basidiomycota</taxon>
        <taxon>Agaricomycotina</taxon>
        <taxon>Agaricomycetes</taxon>
        <taxon>Agaricomycetidae</taxon>
        <taxon>Agaricales</taxon>
        <taxon>Marasmiineae</taxon>
        <taxon>Marasmiaceae</taxon>
        <taxon>Marasmius</taxon>
    </lineage>
</organism>
<feature type="compositionally biased region" description="Acidic residues" evidence="1">
    <location>
        <begin position="292"/>
        <end position="303"/>
    </location>
</feature>
<dbReference type="EMBL" id="JBAHYK010002079">
    <property type="protein sequence ID" value="KAL0565899.1"/>
    <property type="molecule type" value="Genomic_DNA"/>
</dbReference>
<comment type="caution">
    <text evidence="2">The sequence shown here is derived from an EMBL/GenBank/DDBJ whole genome shotgun (WGS) entry which is preliminary data.</text>
</comment>